<dbReference type="InterPro" id="IPR040451">
    <property type="entry name" value="GH81_N"/>
</dbReference>
<dbReference type="PANTHER" id="PTHR31983">
    <property type="entry name" value="ENDO-1,3(4)-BETA-GLUCANASE 1"/>
    <property type="match status" value="1"/>
</dbReference>
<evidence type="ECO:0000313" key="2">
    <source>
        <dbReference type="EMBL" id="KAG5188000.1"/>
    </source>
</evidence>
<evidence type="ECO:0000259" key="1">
    <source>
        <dbReference type="Pfam" id="PF03639"/>
    </source>
</evidence>
<dbReference type="Proteomes" id="UP000664859">
    <property type="component" value="Unassembled WGS sequence"/>
</dbReference>
<dbReference type="PANTHER" id="PTHR31983:SF0">
    <property type="entry name" value="GLUCAN ENDO-1,3-BETA-D-GLUCOSIDASE 2"/>
    <property type="match status" value="1"/>
</dbReference>
<proteinExistence type="predicted"/>
<dbReference type="AlphaFoldDB" id="A0A835ZAT7"/>
<gene>
    <name evidence="2" type="ORF">JKP88DRAFT_347951</name>
</gene>
<organism evidence="2 3">
    <name type="scientific">Tribonema minus</name>
    <dbReference type="NCBI Taxonomy" id="303371"/>
    <lineage>
        <taxon>Eukaryota</taxon>
        <taxon>Sar</taxon>
        <taxon>Stramenopiles</taxon>
        <taxon>Ochrophyta</taxon>
        <taxon>PX clade</taxon>
        <taxon>Xanthophyceae</taxon>
        <taxon>Tribonematales</taxon>
        <taxon>Tribonemataceae</taxon>
        <taxon>Tribonema</taxon>
    </lineage>
</organism>
<keyword evidence="3" id="KW-1185">Reference proteome</keyword>
<protein>
    <recommendedName>
        <fullName evidence="1">Glycosyl hydrolase family 81 N-terminal domain-containing protein</fullName>
    </recommendedName>
</protein>
<sequence>MAQANFNTAQHPMSPDAALWGNVQRPYPTGAWWLNFALPGEPQPAVAYPYAVKARPEGPLVSYSATRRLVEQKIFADIFAPDLSVTTASPAVAHYVDAFDQLSVTETYETEDGGSYKLLFVKGSPYVTFEFTNCQVQLKPLALFSAVNGEAPVNWRTDSATGTQLKLELSSGQTWLLFTSEEVTYEYNNMQLAMTAPFTGVLRAAVLLHPKDEALLAQYAHVYPTGGDVAWSVEDDTMLLRAPSGRLFLRWGGGWGKWDPLNRIKDGKPQAGLYGADSCRKGGSTAVAEHLKERLGLTWSPPS</sequence>
<comment type="caution">
    <text evidence="2">The sequence shown here is derived from an EMBL/GenBank/DDBJ whole genome shotgun (WGS) entry which is preliminary data.</text>
</comment>
<feature type="domain" description="Glycosyl hydrolase family 81 N-terminal" evidence="1">
    <location>
        <begin position="11"/>
        <end position="236"/>
    </location>
</feature>
<reference evidence="2" key="1">
    <citation type="submission" date="2021-02" db="EMBL/GenBank/DDBJ databases">
        <title>First Annotated Genome of the Yellow-green Alga Tribonema minus.</title>
        <authorList>
            <person name="Mahan K.M."/>
        </authorList>
    </citation>
    <scope>NUCLEOTIDE SEQUENCE</scope>
    <source>
        <strain evidence="2">UTEX B ZZ1240</strain>
    </source>
</reference>
<name>A0A835ZAT7_9STRA</name>
<dbReference type="Pfam" id="PF03639">
    <property type="entry name" value="Glyco_hydro_81"/>
    <property type="match status" value="1"/>
</dbReference>
<dbReference type="EMBL" id="JAFCMP010000079">
    <property type="protein sequence ID" value="KAG5188000.1"/>
    <property type="molecule type" value="Genomic_DNA"/>
</dbReference>
<dbReference type="InterPro" id="IPR005200">
    <property type="entry name" value="Endo-beta-glucanase"/>
</dbReference>
<dbReference type="Gene3D" id="2.70.98.30">
    <property type="entry name" value="Golgi alpha-mannosidase II, domain 4"/>
    <property type="match status" value="1"/>
</dbReference>
<accession>A0A835ZAT7</accession>
<dbReference type="PROSITE" id="PS52008">
    <property type="entry name" value="GH81"/>
    <property type="match status" value="1"/>
</dbReference>
<evidence type="ECO:0000313" key="3">
    <source>
        <dbReference type="Proteomes" id="UP000664859"/>
    </source>
</evidence>
<dbReference type="GO" id="GO:0052861">
    <property type="term" value="F:endo-1,3(4)-beta-glucanase activity"/>
    <property type="evidence" value="ECO:0007669"/>
    <property type="project" value="InterPro"/>
</dbReference>